<dbReference type="AlphaFoldDB" id="A0A1Q5Q0M5"/>
<organism evidence="1 2">
    <name type="scientific">Bowdeniella nasicola</name>
    <dbReference type="NCBI Taxonomy" id="208480"/>
    <lineage>
        <taxon>Bacteria</taxon>
        <taxon>Bacillati</taxon>
        <taxon>Actinomycetota</taxon>
        <taxon>Actinomycetes</taxon>
        <taxon>Actinomycetales</taxon>
        <taxon>Actinomycetaceae</taxon>
        <taxon>Bowdeniella</taxon>
    </lineage>
</organism>
<dbReference type="RefSeq" id="WP_073717275.1">
    <property type="nucleotide sequence ID" value="NZ_MQVR01000073.1"/>
</dbReference>
<dbReference type="Proteomes" id="UP000185628">
    <property type="component" value="Unassembled WGS sequence"/>
</dbReference>
<reference evidence="2" key="1">
    <citation type="submission" date="2016-12" db="EMBL/GenBank/DDBJ databases">
        <authorList>
            <person name="Meng X."/>
        </authorList>
    </citation>
    <scope>NUCLEOTIDE SEQUENCE [LARGE SCALE GENOMIC DNA]</scope>
    <source>
        <strain evidence="2">DSM 19116</strain>
    </source>
</reference>
<evidence type="ECO:0000313" key="1">
    <source>
        <dbReference type="EMBL" id="OKL53265.1"/>
    </source>
</evidence>
<comment type="caution">
    <text evidence="1">The sequence shown here is derived from an EMBL/GenBank/DDBJ whole genome shotgun (WGS) entry which is preliminary data.</text>
</comment>
<gene>
    <name evidence="1" type="ORF">BSZ39_10445</name>
</gene>
<protein>
    <submittedName>
        <fullName evidence="1">Uncharacterized protein</fullName>
    </submittedName>
</protein>
<accession>A0A1Q5Q0M5</accession>
<sequence>MTDFSPRLASVSTAFEMSAPLVLDGGLGPEVTVTASFEAPRSKTFTAAFTGGALTIDDEPAPVVGVALTSVGSLEHEDPAIIVPLADLDLPDGFTLPEPASLPGALSAAHTYVRQLDEAQMLDLMRRAFGWLFA</sequence>
<name>A0A1Q5Q0M5_9ACTO</name>
<evidence type="ECO:0000313" key="2">
    <source>
        <dbReference type="Proteomes" id="UP000185628"/>
    </source>
</evidence>
<proteinExistence type="predicted"/>
<dbReference type="EMBL" id="MQVR01000073">
    <property type="protein sequence ID" value="OKL53265.1"/>
    <property type="molecule type" value="Genomic_DNA"/>
</dbReference>
<keyword evidence="2" id="KW-1185">Reference proteome</keyword>
<dbReference type="OrthoDB" id="9873166at2"/>